<evidence type="ECO:0000313" key="2">
    <source>
        <dbReference type="EMBL" id="KAA8880655.1"/>
    </source>
</evidence>
<dbReference type="InterPro" id="IPR039422">
    <property type="entry name" value="MarR/SlyA-like"/>
</dbReference>
<dbReference type="InterPro" id="IPR000835">
    <property type="entry name" value="HTH_MarR-typ"/>
</dbReference>
<keyword evidence="3" id="KW-1185">Reference proteome</keyword>
<sequence length="154" mass="17516">MGGKFGAVVERYQAAVDDFDREMARLLRVNETDLRCLEILVQDEPETATPGLLADRLGLTTGSVTAMLDRLERIGYVTRSPHPTDRRKVIIRATDTTVTSVFEFIIPLVVEAEHELLSRYSAEQLDLVADFLTRATELQRNHMQRLRRLRSTST</sequence>
<dbReference type="InterPro" id="IPR036388">
    <property type="entry name" value="WH-like_DNA-bd_sf"/>
</dbReference>
<dbReference type="PANTHER" id="PTHR33164">
    <property type="entry name" value="TRANSCRIPTIONAL REGULATOR, MARR FAMILY"/>
    <property type="match status" value="1"/>
</dbReference>
<protein>
    <submittedName>
        <fullName evidence="2">MarR family transcriptional regulator</fullName>
    </submittedName>
</protein>
<dbReference type="GO" id="GO:0006950">
    <property type="term" value="P:response to stress"/>
    <property type="evidence" value="ECO:0007669"/>
    <property type="project" value="TreeGrafter"/>
</dbReference>
<dbReference type="GO" id="GO:0003700">
    <property type="term" value="F:DNA-binding transcription factor activity"/>
    <property type="evidence" value="ECO:0007669"/>
    <property type="project" value="InterPro"/>
</dbReference>
<dbReference type="SMART" id="SM00347">
    <property type="entry name" value="HTH_MARR"/>
    <property type="match status" value="1"/>
</dbReference>
<dbReference type="Pfam" id="PF01047">
    <property type="entry name" value="MarR"/>
    <property type="match status" value="1"/>
</dbReference>
<evidence type="ECO:0000313" key="3">
    <source>
        <dbReference type="Proteomes" id="UP000323876"/>
    </source>
</evidence>
<dbReference type="PRINTS" id="PR00598">
    <property type="entry name" value="HTHMARR"/>
</dbReference>
<feature type="domain" description="HTH marR-type" evidence="1">
    <location>
        <begin position="1"/>
        <end position="137"/>
    </location>
</feature>
<dbReference type="Gene3D" id="1.10.10.10">
    <property type="entry name" value="Winged helix-like DNA-binding domain superfamily/Winged helix DNA-binding domain"/>
    <property type="match status" value="1"/>
</dbReference>
<accession>A0A5N0DXB6</accession>
<dbReference type="InterPro" id="IPR036390">
    <property type="entry name" value="WH_DNA-bd_sf"/>
</dbReference>
<comment type="caution">
    <text evidence="2">The sequence shown here is derived from an EMBL/GenBank/DDBJ whole genome shotgun (WGS) entry which is preliminary data.</text>
</comment>
<dbReference type="EMBL" id="VXLC01000032">
    <property type="protein sequence ID" value="KAA8880655.1"/>
    <property type="molecule type" value="Genomic_DNA"/>
</dbReference>
<name>A0A5N0DXB6_9NOCA</name>
<proteinExistence type="predicted"/>
<organism evidence="2 3">
    <name type="scientific">Nocardia colli</name>
    <dbReference type="NCBI Taxonomy" id="2545717"/>
    <lineage>
        <taxon>Bacteria</taxon>
        <taxon>Bacillati</taxon>
        <taxon>Actinomycetota</taxon>
        <taxon>Actinomycetes</taxon>
        <taxon>Mycobacteriales</taxon>
        <taxon>Nocardiaceae</taxon>
        <taxon>Nocardia</taxon>
    </lineage>
</organism>
<dbReference type="OrthoDB" id="3173926at2"/>
<dbReference type="SUPFAM" id="SSF46785">
    <property type="entry name" value="Winged helix' DNA-binding domain"/>
    <property type="match status" value="1"/>
</dbReference>
<dbReference type="Proteomes" id="UP000323876">
    <property type="component" value="Unassembled WGS sequence"/>
</dbReference>
<dbReference type="PROSITE" id="PS50995">
    <property type="entry name" value="HTH_MARR_2"/>
    <property type="match status" value="1"/>
</dbReference>
<dbReference type="AlphaFoldDB" id="A0A5N0DXB6"/>
<gene>
    <name evidence="2" type="ORF">F3087_40460</name>
</gene>
<reference evidence="2 3" key="1">
    <citation type="submission" date="2019-09" db="EMBL/GenBank/DDBJ databases">
        <authorList>
            <person name="Wang X."/>
        </authorList>
    </citation>
    <scope>NUCLEOTIDE SEQUENCE [LARGE SCALE GENOMIC DNA]</scope>
    <source>
        <strain evidence="2 3">CICC 11023</strain>
    </source>
</reference>
<dbReference type="PANTHER" id="PTHR33164:SF106">
    <property type="entry name" value="TRANSCRIPTIONAL REGULATORY PROTEIN"/>
    <property type="match status" value="1"/>
</dbReference>
<evidence type="ECO:0000259" key="1">
    <source>
        <dbReference type="PROSITE" id="PS50995"/>
    </source>
</evidence>